<comment type="caution">
    <text evidence="2">The sequence shown here is derived from an EMBL/GenBank/DDBJ whole genome shotgun (WGS) entry which is preliminary data.</text>
</comment>
<feature type="region of interest" description="Disordered" evidence="1">
    <location>
        <begin position="44"/>
        <end position="96"/>
    </location>
</feature>
<proteinExistence type="predicted"/>
<dbReference type="OrthoDB" id="581216at2"/>
<organism evidence="2 3">
    <name type="scientific">Crocosphaera chwakensis CCY0110</name>
    <dbReference type="NCBI Taxonomy" id="391612"/>
    <lineage>
        <taxon>Bacteria</taxon>
        <taxon>Bacillati</taxon>
        <taxon>Cyanobacteriota</taxon>
        <taxon>Cyanophyceae</taxon>
        <taxon>Oscillatoriophycideae</taxon>
        <taxon>Chroococcales</taxon>
        <taxon>Aphanothecaceae</taxon>
        <taxon>Crocosphaera</taxon>
        <taxon>Crocosphaera chwakensis</taxon>
    </lineage>
</organism>
<reference evidence="2 3" key="1">
    <citation type="submission" date="2007-03" db="EMBL/GenBank/DDBJ databases">
        <authorList>
            <person name="Stal L."/>
            <person name="Ferriera S."/>
            <person name="Johnson J."/>
            <person name="Kravitz S."/>
            <person name="Beeson K."/>
            <person name="Sutton G."/>
            <person name="Rogers Y.-H."/>
            <person name="Friedman R."/>
            <person name="Frazier M."/>
            <person name="Venter J.C."/>
        </authorList>
    </citation>
    <scope>NUCLEOTIDE SEQUENCE [LARGE SCALE GENOMIC DNA]</scope>
    <source>
        <strain evidence="2 3">CCY0110</strain>
    </source>
</reference>
<accession>A3IXB0</accession>
<dbReference type="eggNOG" id="ENOG5032GWV">
    <property type="taxonomic scope" value="Bacteria"/>
</dbReference>
<dbReference type="AlphaFoldDB" id="A3IXB0"/>
<gene>
    <name evidence="2" type="ORF">CY0110_31925</name>
</gene>
<feature type="compositionally biased region" description="Polar residues" evidence="1">
    <location>
        <begin position="55"/>
        <end position="64"/>
    </location>
</feature>
<feature type="compositionally biased region" description="Basic and acidic residues" evidence="1">
    <location>
        <begin position="74"/>
        <end position="87"/>
    </location>
</feature>
<keyword evidence="3" id="KW-1185">Reference proteome</keyword>
<sequence length="300" mass="33259">MLNDHNAARAADATKEMEVATAALMLESIKRLTGTVADLAKQVQEMREAQKQKESQQSPTTTPTRENRQPLPNLEKKSDPTPNKAEEAVVVSQPQQPNTEKLYEMVAELTKEVRELKAGKDVETLVKEETPVFSMDEQKPVSVLTVVENTLTDELRINDSDVRLQFKGTTSLLDKAKEMAQSLRTKISDGIATITGNGRSLATDLDRQFTLTQFTNSLLDKGGVQQPDGSTRMKGSTYEFKRDKEGGISIRDTKGDRGEVFSLKNGVMEDKLTKKDLKNFAEAAKVIKQRGQTKSAGLER</sequence>
<evidence type="ECO:0000313" key="3">
    <source>
        <dbReference type="Proteomes" id="UP000003781"/>
    </source>
</evidence>
<evidence type="ECO:0000256" key="1">
    <source>
        <dbReference type="SAM" id="MobiDB-lite"/>
    </source>
</evidence>
<dbReference type="EMBL" id="AAXW01000062">
    <property type="protein sequence ID" value="EAZ88903.1"/>
    <property type="molecule type" value="Genomic_DNA"/>
</dbReference>
<feature type="compositionally biased region" description="Basic and acidic residues" evidence="1">
    <location>
        <begin position="44"/>
        <end position="54"/>
    </location>
</feature>
<protein>
    <submittedName>
        <fullName evidence="2">Uncharacterized protein</fullName>
    </submittedName>
</protein>
<dbReference type="Proteomes" id="UP000003781">
    <property type="component" value="Unassembled WGS sequence"/>
</dbReference>
<dbReference type="RefSeq" id="WP_008278015.1">
    <property type="nucleotide sequence ID" value="NZ_AAXW01000062.1"/>
</dbReference>
<evidence type="ECO:0000313" key="2">
    <source>
        <dbReference type="EMBL" id="EAZ88903.1"/>
    </source>
</evidence>
<name>A3IXB0_9CHRO</name>